<feature type="region of interest" description="Disordered" evidence="1">
    <location>
        <begin position="198"/>
        <end position="234"/>
    </location>
</feature>
<gene>
    <name evidence="2" type="ORF">SAMN05443248_6900</name>
</gene>
<organism evidence="2 3">
    <name type="scientific">Bradyrhizobium erythrophlei</name>
    <dbReference type="NCBI Taxonomy" id="1437360"/>
    <lineage>
        <taxon>Bacteria</taxon>
        <taxon>Pseudomonadati</taxon>
        <taxon>Pseudomonadota</taxon>
        <taxon>Alphaproteobacteria</taxon>
        <taxon>Hyphomicrobiales</taxon>
        <taxon>Nitrobacteraceae</taxon>
        <taxon>Bradyrhizobium</taxon>
    </lineage>
</organism>
<evidence type="ECO:0000313" key="2">
    <source>
        <dbReference type="EMBL" id="SHH92852.1"/>
    </source>
</evidence>
<name>A0A1M5WZQ7_9BRAD</name>
<dbReference type="AlphaFoldDB" id="A0A1M5WZQ7"/>
<sequence>MSSDDPEPVKTSYYGGLLAAIGGHEKLWSWDWTYNPNLKDHMHALGVIAANYNELEGNFYRLFFLTLGKIQVGKMVFSKLNNAERIEIALKMAEYEKPEFRDRYEHFISGYGISTENRNILLHSKAHNAWPRDISVSHLTLAKPSKKSFDENNFISLDLSELRSVADDLAALTMFGSGLFYWSFASLTGGVITWDGGETATPPLPEKPPAPRRLALSPQPNQASVLPPPESSAE</sequence>
<dbReference type="Proteomes" id="UP000189796">
    <property type="component" value="Chromosome I"/>
</dbReference>
<dbReference type="RefSeq" id="WP_154072644.1">
    <property type="nucleotide sequence ID" value="NZ_LT670817.1"/>
</dbReference>
<dbReference type="EMBL" id="LT670817">
    <property type="protein sequence ID" value="SHH92852.1"/>
    <property type="molecule type" value="Genomic_DNA"/>
</dbReference>
<accession>A0A1M5WZQ7</accession>
<evidence type="ECO:0000313" key="3">
    <source>
        <dbReference type="Proteomes" id="UP000189796"/>
    </source>
</evidence>
<protein>
    <submittedName>
        <fullName evidence="2">Uncharacterized protein</fullName>
    </submittedName>
</protein>
<reference evidence="2 3" key="1">
    <citation type="submission" date="2016-11" db="EMBL/GenBank/DDBJ databases">
        <authorList>
            <person name="Jaros S."/>
            <person name="Januszkiewicz K."/>
            <person name="Wedrychowicz H."/>
        </authorList>
    </citation>
    <scope>NUCLEOTIDE SEQUENCE [LARGE SCALE GENOMIC DNA]</scope>
    <source>
        <strain evidence="2 3">GAS138</strain>
    </source>
</reference>
<dbReference type="OrthoDB" id="8227725at2"/>
<proteinExistence type="predicted"/>
<evidence type="ECO:0000256" key="1">
    <source>
        <dbReference type="SAM" id="MobiDB-lite"/>
    </source>
</evidence>